<dbReference type="EMBL" id="LAEV01002266">
    <property type="protein sequence ID" value="KKA26160.1"/>
    <property type="molecule type" value="Genomic_DNA"/>
</dbReference>
<dbReference type="PANTHER" id="PTHR13393">
    <property type="entry name" value="SAM-DEPENDENT METHYLTRANSFERASE"/>
    <property type="match status" value="1"/>
</dbReference>
<dbReference type="OrthoDB" id="514248at2759"/>
<feature type="binding site" evidence="6">
    <location>
        <position position="204"/>
    </location>
    <ligand>
        <name>S-adenosyl-L-methionine</name>
        <dbReference type="ChEBI" id="CHEBI:59789"/>
    </ligand>
</feature>
<comment type="similarity">
    <text evidence="1 5">Belongs to the methyltransferase superfamily. METTL16/RlmF family.</text>
</comment>
<feature type="binding site" evidence="6">
    <location>
        <position position="131"/>
    </location>
    <ligand>
        <name>S-adenosyl-L-methionine</name>
        <dbReference type="ChEBI" id="CHEBI:59789"/>
    </ligand>
</feature>
<feature type="compositionally biased region" description="Basic and acidic residues" evidence="7">
    <location>
        <begin position="398"/>
        <end position="422"/>
    </location>
</feature>
<proteinExistence type="inferred from homology"/>
<dbReference type="Proteomes" id="UP000033483">
    <property type="component" value="Unassembled WGS sequence"/>
</dbReference>
<keyword evidence="3 5" id="KW-0808">Transferase</keyword>
<dbReference type="InterPro" id="IPR010286">
    <property type="entry name" value="METTL16/RlmF"/>
</dbReference>
<keyword evidence="2 5" id="KW-0489">Methyltransferase</keyword>
<keyword evidence="9" id="KW-1185">Reference proteome</keyword>
<dbReference type="InterPro" id="IPR029063">
    <property type="entry name" value="SAM-dependent_MTases_sf"/>
</dbReference>
<evidence type="ECO:0000256" key="7">
    <source>
        <dbReference type="SAM" id="MobiDB-lite"/>
    </source>
</evidence>
<evidence type="ECO:0000256" key="3">
    <source>
        <dbReference type="ARBA" id="ARBA00022679"/>
    </source>
</evidence>
<protein>
    <recommendedName>
        <fullName evidence="5">U6 small nuclear RNA (adenine-(43)-N(6))-methyltransferase</fullName>
        <ecNumber evidence="5">2.1.1.-</ecNumber>
    </recommendedName>
</protein>
<sequence length="475" mass="53693">MSKRKLGDYEADKHEAGETPFTVPLQQVDSDRRFAELYKTEPDFRELALFDADFAPFVKNGSIEFSSPDAVMQLTKSLLSRDFGLKLEMPPDRLCPMVHNRHNYILWLKELVDSTMPEGARQEDVLGLDIGTGASCIYPLLGCVQRPWQFIGTDIDESNIIFARENIARNSFQSRIRLLLRSPSDPLISLSDFGVSRLTFTMTNPPFYTSLQDLRDSAALKARPPLTACTGSAAEMVTAGGEVGFATRILADSLVCRERVQWYTVMFGKHASLEEFVGSLQSHGISNYAVTEFVQGARTRRVAVAWSFSGLRPAQKAARGVRAAVWKRLLPPSTEVAVYVEKTAAEKAAMLVEALREAVWKLDLRKREWDEKRVCWTGECGQNVWCRAYRRRKKRKAERKEREDQEREYGGPEKERGGQAKEKEVKDTAFGFQVWITATLDETKVTCRWVYGFDENTFTSFQGYIKSALASVGGQ</sequence>
<evidence type="ECO:0000256" key="1">
    <source>
        <dbReference type="ARBA" id="ARBA00005878"/>
    </source>
</evidence>
<feature type="compositionally biased region" description="Basic and acidic residues" evidence="7">
    <location>
        <begin position="1"/>
        <end position="17"/>
    </location>
</feature>
<evidence type="ECO:0000256" key="4">
    <source>
        <dbReference type="ARBA" id="ARBA00022691"/>
    </source>
</evidence>
<dbReference type="SUPFAM" id="SSF53335">
    <property type="entry name" value="S-adenosyl-L-methionine-dependent methyltransferases"/>
    <property type="match status" value="1"/>
</dbReference>
<dbReference type="Gene3D" id="3.40.50.150">
    <property type="entry name" value="Vaccinia Virus protein VP39"/>
    <property type="match status" value="1"/>
</dbReference>
<gene>
    <name evidence="8" type="ORF">TD95_003605</name>
</gene>
<evidence type="ECO:0000313" key="9">
    <source>
        <dbReference type="Proteomes" id="UP000033483"/>
    </source>
</evidence>
<feature type="region of interest" description="Disordered" evidence="7">
    <location>
        <begin position="397"/>
        <end position="422"/>
    </location>
</feature>
<dbReference type="PIRSF" id="PIRSF037350">
    <property type="entry name" value="Mtase_ZK1128_prd"/>
    <property type="match status" value="1"/>
</dbReference>
<keyword evidence="4 6" id="KW-0949">S-adenosyl-L-methionine</keyword>
<dbReference type="GO" id="GO:0005634">
    <property type="term" value="C:nucleus"/>
    <property type="evidence" value="ECO:0007669"/>
    <property type="project" value="TreeGrafter"/>
</dbReference>
<dbReference type="EC" id="2.1.1.-" evidence="5"/>
<feature type="region of interest" description="Disordered" evidence="7">
    <location>
        <begin position="1"/>
        <end position="21"/>
    </location>
</feature>
<dbReference type="PANTHER" id="PTHR13393:SF0">
    <property type="entry name" value="RNA N6-ADENOSINE-METHYLTRANSFERASE METTL16"/>
    <property type="match status" value="1"/>
</dbReference>
<feature type="binding site" evidence="6">
    <location>
        <position position="101"/>
    </location>
    <ligand>
        <name>S-adenosyl-L-methionine</name>
        <dbReference type="ChEBI" id="CHEBI:59789"/>
    </ligand>
</feature>
<dbReference type="GO" id="GO:0070475">
    <property type="term" value="P:rRNA base methylation"/>
    <property type="evidence" value="ECO:0007669"/>
    <property type="project" value="TreeGrafter"/>
</dbReference>
<name>A0A0F4Z764_9PEZI</name>
<evidence type="ECO:0000256" key="5">
    <source>
        <dbReference type="PIRNR" id="PIRNR037350"/>
    </source>
</evidence>
<reference evidence="8 9" key="1">
    <citation type="submission" date="2015-03" db="EMBL/GenBank/DDBJ databases">
        <authorList>
            <person name="Radwan O."/>
            <person name="Al-Naeli F.A."/>
            <person name="Rendon G.A."/>
            <person name="Fields C."/>
        </authorList>
    </citation>
    <scope>NUCLEOTIDE SEQUENCE [LARGE SCALE GENOMIC DNA]</scope>
    <source>
        <strain evidence="8">CR-DP1</strain>
    </source>
</reference>
<evidence type="ECO:0000256" key="2">
    <source>
        <dbReference type="ARBA" id="ARBA00022603"/>
    </source>
</evidence>
<dbReference type="Pfam" id="PF05971">
    <property type="entry name" value="Methyltransf_10"/>
    <property type="match status" value="1"/>
</dbReference>
<evidence type="ECO:0000313" key="8">
    <source>
        <dbReference type="EMBL" id="KKA26160.1"/>
    </source>
</evidence>
<organism evidence="8 9">
    <name type="scientific">Thielaviopsis punctulata</name>
    <dbReference type="NCBI Taxonomy" id="72032"/>
    <lineage>
        <taxon>Eukaryota</taxon>
        <taxon>Fungi</taxon>
        <taxon>Dikarya</taxon>
        <taxon>Ascomycota</taxon>
        <taxon>Pezizomycotina</taxon>
        <taxon>Sordariomycetes</taxon>
        <taxon>Hypocreomycetidae</taxon>
        <taxon>Microascales</taxon>
        <taxon>Ceratocystidaceae</taxon>
        <taxon>Thielaviopsis</taxon>
    </lineage>
</organism>
<dbReference type="GO" id="GO:0008168">
    <property type="term" value="F:methyltransferase activity"/>
    <property type="evidence" value="ECO:0007669"/>
    <property type="project" value="UniProtKB-UniRule"/>
</dbReference>
<dbReference type="InterPro" id="IPR017182">
    <property type="entry name" value="METTL16/PsiM"/>
</dbReference>
<dbReference type="CDD" id="cd02440">
    <property type="entry name" value="AdoMet_MTases"/>
    <property type="match status" value="1"/>
</dbReference>
<dbReference type="AlphaFoldDB" id="A0A0F4Z764"/>
<accession>A0A0F4Z764</accession>
<evidence type="ECO:0000256" key="6">
    <source>
        <dbReference type="PIRSR" id="PIRSR037350-1"/>
    </source>
</evidence>
<comment type="caution">
    <text evidence="8">The sequence shown here is derived from an EMBL/GenBank/DDBJ whole genome shotgun (WGS) entry which is preliminary data.</text>
</comment>
<feature type="binding site" evidence="6">
    <location>
        <position position="154"/>
    </location>
    <ligand>
        <name>S-adenosyl-L-methionine</name>
        <dbReference type="ChEBI" id="CHEBI:59789"/>
    </ligand>
</feature>